<protein>
    <recommendedName>
        <fullName evidence="3">YolD-like protein</fullName>
    </recommendedName>
</protein>
<dbReference type="STRING" id="1423807.FD16_GL001092"/>
<accession>A0A0R1VZ32</accession>
<evidence type="ECO:0000313" key="2">
    <source>
        <dbReference type="Proteomes" id="UP000051820"/>
    </source>
</evidence>
<dbReference type="PATRIC" id="fig|1423807.3.peg.1112"/>
<evidence type="ECO:0000313" key="1">
    <source>
        <dbReference type="EMBL" id="KRM10791.1"/>
    </source>
</evidence>
<keyword evidence="2" id="KW-1185">Reference proteome</keyword>
<evidence type="ECO:0008006" key="3">
    <source>
        <dbReference type="Google" id="ProtNLM"/>
    </source>
</evidence>
<dbReference type="eggNOG" id="ENOG5033028">
    <property type="taxonomic scope" value="Bacteria"/>
</dbReference>
<dbReference type="Proteomes" id="UP000051820">
    <property type="component" value="Unassembled WGS sequence"/>
</dbReference>
<gene>
    <name evidence="1" type="ORF">FD16_GL001092</name>
</gene>
<organism evidence="1 2">
    <name type="scientific">Paucilactobacillus suebicus DSM 5007 = KCTC 3549</name>
    <dbReference type="NCBI Taxonomy" id="1423807"/>
    <lineage>
        <taxon>Bacteria</taxon>
        <taxon>Bacillati</taxon>
        <taxon>Bacillota</taxon>
        <taxon>Bacilli</taxon>
        <taxon>Lactobacillales</taxon>
        <taxon>Lactobacillaceae</taxon>
        <taxon>Paucilactobacillus</taxon>
    </lineage>
</organism>
<proteinExistence type="predicted"/>
<dbReference type="AlphaFoldDB" id="A0A0R1VZ32"/>
<reference evidence="1 2" key="1">
    <citation type="journal article" date="2015" name="Genome Announc.">
        <title>Expanding the biotechnology potential of lactobacilli through comparative genomics of 213 strains and associated genera.</title>
        <authorList>
            <person name="Sun Z."/>
            <person name="Harris H.M."/>
            <person name="McCann A."/>
            <person name="Guo C."/>
            <person name="Argimon S."/>
            <person name="Zhang W."/>
            <person name="Yang X."/>
            <person name="Jeffery I.B."/>
            <person name="Cooney J.C."/>
            <person name="Kagawa T.F."/>
            <person name="Liu W."/>
            <person name="Song Y."/>
            <person name="Salvetti E."/>
            <person name="Wrobel A."/>
            <person name="Rasinkangas P."/>
            <person name="Parkhill J."/>
            <person name="Rea M.C."/>
            <person name="O'Sullivan O."/>
            <person name="Ritari J."/>
            <person name="Douillard F.P."/>
            <person name="Paul Ross R."/>
            <person name="Yang R."/>
            <person name="Briner A.E."/>
            <person name="Felis G.E."/>
            <person name="de Vos W.M."/>
            <person name="Barrangou R."/>
            <person name="Klaenhammer T.R."/>
            <person name="Caufield P.W."/>
            <person name="Cui Y."/>
            <person name="Zhang H."/>
            <person name="O'Toole P.W."/>
        </authorList>
    </citation>
    <scope>NUCLEOTIDE SEQUENCE [LARGE SCALE GENOMIC DNA]</scope>
    <source>
        <strain evidence="1 2">DSM 5007</strain>
    </source>
</reference>
<comment type="caution">
    <text evidence="1">The sequence shown here is derived from an EMBL/GenBank/DDBJ whole genome shotgun (WGS) entry which is preliminary data.</text>
</comment>
<sequence>MFMMRLDRIDDEKLVEQFFQRDYHDRGMLKWAGFFLSDHTSALKKMFANEIPEDLQEKQDEKEVSLLLAQAWHYKKMVHVQLNQFQHGELIESETGHVLGVDDDQIILQINDDHYMKLELDEIRNVEILS</sequence>
<dbReference type="EMBL" id="AZGF01000025">
    <property type="protein sequence ID" value="KRM10791.1"/>
    <property type="molecule type" value="Genomic_DNA"/>
</dbReference>
<name>A0A0R1VZ32_9LACO</name>